<dbReference type="SUPFAM" id="SSF51735">
    <property type="entry name" value="NAD(P)-binding Rossmann-fold domains"/>
    <property type="match status" value="1"/>
</dbReference>
<dbReference type="RefSeq" id="WP_071064704.1">
    <property type="nucleotide sequence ID" value="NZ_JBFLUH010000112.1"/>
</dbReference>
<evidence type="ECO:0000313" key="6">
    <source>
        <dbReference type="Proteomes" id="UP000179769"/>
    </source>
</evidence>
<evidence type="ECO:0000256" key="2">
    <source>
        <dbReference type="ARBA" id="ARBA00023002"/>
    </source>
</evidence>
<protein>
    <submittedName>
        <fullName evidence="5">Alcohol dehydrogenase</fullName>
    </submittedName>
</protein>
<name>A0A1S1Q1S9_9ACTN</name>
<dbReference type="Pfam" id="PF00107">
    <property type="entry name" value="ADH_zinc_N"/>
    <property type="match status" value="1"/>
</dbReference>
<dbReference type="InterPro" id="IPR036291">
    <property type="entry name" value="NAD(P)-bd_dom_sf"/>
</dbReference>
<dbReference type="Pfam" id="PF08240">
    <property type="entry name" value="ADH_N"/>
    <property type="match status" value="1"/>
</dbReference>
<gene>
    <name evidence="5" type="ORF">BBK14_20315</name>
</gene>
<reference evidence="6" key="1">
    <citation type="submission" date="2016-07" db="EMBL/GenBank/DDBJ databases">
        <title>Frankia sp. NRRL B-16219 Genome sequencing.</title>
        <authorList>
            <person name="Ghodhbane-Gtari F."/>
            <person name="Swanson E."/>
            <person name="Gueddou A."/>
            <person name="Louati M."/>
            <person name="Nouioui I."/>
            <person name="Hezbri K."/>
            <person name="Abebe-Akele F."/>
            <person name="Simpson S."/>
            <person name="Morris K."/>
            <person name="Thomas K."/>
            <person name="Gtari M."/>
            <person name="Tisa L.S."/>
        </authorList>
    </citation>
    <scope>NUCLEOTIDE SEQUENCE [LARGE SCALE GENOMIC DNA]</scope>
    <source>
        <strain evidence="6">NRRL B-16219</strain>
    </source>
</reference>
<sequence length="344" mass="36026">MPRAIVFKGDETWELREVPKPALRPGCAVLRVEAVGICHSDVDQFRGHAPVPSGGVFPAVPGHEIVGRIDEITPQAQAQFGVREGDRVGVRSVVRGPTGSRVYGFDFPLDEGSGLFGGYADYMELVPGSEVHRLRDDLPATELTVYECLTNAITWIRSVQPGQTLVVEGPGHMGLAAIVGARAAGAGTIIVTGLAGDRLRLDTALKVGADHAIDVENEDVVARVAEITGGAMADVVLDAASGNPVTLKTAMRIARTGATIVAAGMKDRLLDGFDVSQIPLRHLTIAPGGGLDLAGACTMINEGKVPTGVLHGASFPLEQFEDALALADRRVPGQDAVRVSLQVA</sequence>
<organism evidence="5 6">
    <name type="scientific">Parafrankia soli</name>
    <dbReference type="NCBI Taxonomy" id="2599596"/>
    <lineage>
        <taxon>Bacteria</taxon>
        <taxon>Bacillati</taxon>
        <taxon>Actinomycetota</taxon>
        <taxon>Actinomycetes</taxon>
        <taxon>Frankiales</taxon>
        <taxon>Frankiaceae</taxon>
        <taxon>Parafrankia</taxon>
    </lineage>
</organism>
<evidence type="ECO:0000313" key="5">
    <source>
        <dbReference type="EMBL" id="OHV27546.1"/>
    </source>
</evidence>
<dbReference type="Gene3D" id="3.90.180.10">
    <property type="entry name" value="Medium-chain alcohol dehydrogenases, catalytic domain"/>
    <property type="match status" value="1"/>
</dbReference>
<dbReference type="InterPro" id="IPR050129">
    <property type="entry name" value="Zn_alcohol_dh"/>
</dbReference>
<dbReference type="EMBL" id="MAXA01000221">
    <property type="protein sequence ID" value="OHV27546.1"/>
    <property type="molecule type" value="Genomic_DNA"/>
</dbReference>
<dbReference type="AlphaFoldDB" id="A0A1S1Q1S9"/>
<evidence type="ECO:0000256" key="1">
    <source>
        <dbReference type="ARBA" id="ARBA00001947"/>
    </source>
</evidence>
<dbReference type="CDD" id="cd05188">
    <property type="entry name" value="MDR"/>
    <property type="match status" value="1"/>
</dbReference>
<dbReference type="Proteomes" id="UP000179769">
    <property type="component" value="Unassembled WGS sequence"/>
</dbReference>
<comment type="cofactor">
    <cofactor evidence="1">
        <name>Zn(2+)</name>
        <dbReference type="ChEBI" id="CHEBI:29105"/>
    </cofactor>
</comment>
<dbReference type="PANTHER" id="PTHR43401">
    <property type="entry name" value="L-THREONINE 3-DEHYDROGENASE"/>
    <property type="match status" value="1"/>
</dbReference>
<accession>A0A1S1Q1S9</accession>
<dbReference type="InterPro" id="IPR013154">
    <property type="entry name" value="ADH-like_N"/>
</dbReference>
<keyword evidence="2" id="KW-0560">Oxidoreductase</keyword>
<dbReference type="PANTHER" id="PTHR43401:SF2">
    <property type="entry name" value="L-THREONINE 3-DEHYDROGENASE"/>
    <property type="match status" value="1"/>
</dbReference>
<evidence type="ECO:0000259" key="3">
    <source>
        <dbReference type="Pfam" id="PF00107"/>
    </source>
</evidence>
<comment type="caution">
    <text evidence="5">The sequence shown here is derived from an EMBL/GenBank/DDBJ whole genome shotgun (WGS) entry which is preliminary data.</text>
</comment>
<proteinExistence type="predicted"/>
<dbReference type="OrthoDB" id="241504at2"/>
<dbReference type="InterPro" id="IPR011032">
    <property type="entry name" value="GroES-like_sf"/>
</dbReference>
<feature type="domain" description="Alcohol dehydrogenase-like C-terminal" evidence="3">
    <location>
        <begin position="174"/>
        <end position="285"/>
    </location>
</feature>
<dbReference type="GO" id="GO:0016491">
    <property type="term" value="F:oxidoreductase activity"/>
    <property type="evidence" value="ECO:0007669"/>
    <property type="project" value="UniProtKB-KW"/>
</dbReference>
<feature type="domain" description="Alcohol dehydrogenase-like N-terminal" evidence="4">
    <location>
        <begin position="25"/>
        <end position="134"/>
    </location>
</feature>
<keyword evidence="6" id="KW-1185">Reference proteome</keyword>
<evidence type="ECO:0000259" key="4">
    <source>
        <dbReference type="Pfam" id="PF08240"/>
    </source>
</evidence>
<dbReference type="SUPFAM" id="SSF50129">
    <property type="entry name" value="GroES-like"/>
    <property type="match status" value="1"/>
</dbReference>
<dbReference type="InterPro" id="IPR013149">
    <property type="entry name" value="ADH-like_C"/>
</dbReference>
<dbReference type="Gene3D" id="3.40.50.720">
    <property type="entry name" value="NAD(P)-binding Rossmann-like Domain"/>
    <property type="match status" value="1"/>
</dbReference>